<dbReference type="GO" id="GO:0006032">
    <property type="term" value="P:chitin catabolic process"/>
    <property type="evidence" value="ECO:0007669"/>
    <property type="project" value="UniProtKB-KW"/>
</dbReference>
<dbReference type="InterPro" id="IPR001579">
    <property type="entry name" value="Glyco_hydro_18_chit_AS"/>
</dbReference>
<dbReference type="PROSITE" id="PS01095">
    <property type="entry name" value="GH18_1"/>
    <property type="match status" value="1"/>
</dbReference>
<dbReference type="Proteomes" id="UP001218218">
    <property type="component" value="Unassembled WGS sequence"/>
</dbReference>
<feature type="chain" id="PRO_5042252678" description="chitinase" evidence="10">
    <location>
        <begin position="28"/>
        <end position="291"/>
    </location>
</feature>
<comment type="catalytic activity">
    <reaction evidence="1">
        <text>Random endo-hydrolysis of N-acetyl-beta-D-glucosaminide (1-&gt;4)-beta-linkages in chitin and chitodextrins.</text>
        <dbReference type="EC" id="3.2.1.14"/>
    </reaction>
</comment>
<evidence type="ECO:0000256" key="6">
    <source>
        <dbReference type="ARBA" id="ARBA00023295"/>
    </source>
</evidence>
<organism evidence="12 13">
    <name type="scientific">Mycena albidolilacea</name>
    <dbReference type="NCBI Taxonomy" id="1033008"/>
    <lineage>
        <taxon>Eukaryota</taxon>
        <taxon>Fungi</taxon>
        <taxon>Dikarya</taxon>
        <taxon>Basidiomycota</taxon>
        <taxon>Agaricomycotina</taxon>
        <taxon>Agaricomycetes</taxon>
        <taxon>Agaricomycetidae</taxon>
        <taxon>Agaricales</taxon>
        <taxon>Marasmiineae</taxon>
        <taxon>Mycenaceae</taxon>
        <taxon>Mycena</taxon>
    </lineage>
</organism>
<dbReference type="PROSITE" id="PS51910">
    <property type="entry name" value="GH18_2"/>
    <property type="match status" value="1"/>
</dbReference>
<evidence type="ECO:0000256" key="8">
    <source>
        <dbReference type="RuleBase" id="RU000489"/>
    </source>
</evidence>
<dbReference type="PANTHER" id="PTHR45708:SF49">
    <property type="entry name" value="ENDOCHITINASE"/>
    <property type="match status" value="1"/>
</dbReference>
<protein>
    <recommendedName>
        <fullName evidence="2">chitinase</fullName>
        <ecNumber evidence="2">3.2.1.14</ecNumber>
    </recommendedName>
</protein>
<evidence type="ECO:0000256" key="10">
    <source>
        <dbReference type="SAM" id="SignalP"/>
    </source>
</evidence>
<evidence type="ECO:0000256" key="4">
    <source>
        <dbReference type="ARBA" id="ARBA00023024"/>
    </source>
</evidence>
<keyword evidence="7" id="KW-0624">Polysaccharide degradation</keyword>
<evidence type="ECO:0000313" key="12">
    <source>
        <dbReference type="EMBL" id="KAJ7330321.1"/>
    </source>
</evidence>
<evidence type="ECO:0000256" key="1">
    <source>
        <dbReference type="ARBA" id="ARBA00000822"/>
    </source>
</evidence>
<dbReference type="EC" id="3.2.1.14" evidence="2"/>
<gene>
    <name evidence="12" type="ORF">DFH08DRAFT_1022459</name>
</gene>
<dbReference type="GO" id="GO:0000272">
    <property type="term" value="P:polysaccharide catabolic process"/>
    <property type="evidence" value="ECO:0007669"/>
    <property type="project" value="UniProtKB-KW"/>
</dbReference>
<evidence type="ECO:0000256" key="9">
    <source>
        <dbReference type="RuleBase" id="RU004453"/>
    </source>
</evidence>
<keyword evidence="5" id="KW-0119">Carbohydrate metabolism</keyword>
<dbReference type="PANTHER" id="PTHR45708">
    <property type="entry name" value="ENDOCHITINASE"/>
    <property type="match status" value="1"/>
</dbReference>
<proteinExistence type="inferred from homology"/>
<reference evidence="12" key="1">
    <citation type="submission" date="2023-03" db="EMBL/GenBank/DDBJ databases">
        <title>Massive genome expansion in bonnet fungi (Mycena s.s.) driven by repeated elements and novel gene families across ecological guilds.</title>
        <authorList>
            <consortium name="Lawrence Berkeley National Laboratory"/>
            <person name="Harder C.B."/>
            <person name="Miyauchi S."/>
            <person name="Viragh M."/>
            <person name="Kuo A."/>
            <person name="Thoen E."/>
            <person name="Andreopoulos B."/>
            <person name="Lu D."/>
            <person name="Skrede I."/>
            <person name="Drula E."/>
            <person name="Henrissat B."/>
            <person name="Morin E."/>
            <person name="Kohler A."/>
            <person name="Barry K."/>
            <person name="LaButti K."/>
            <person name="Morin E."/>
            <person name="Salamov A."/>
            <person name="Lipzen A."/>
            <person name="Mereny Z."/>
            <person name="Hegedus B."/>
            <person name="Baldrian P."/>
            <person name="Stursova M."/>
            <person name="Weitz H."/>
            <person name="Taylor A."/>
            <person name="Grigoriev I.V."/>
            <person name="Nagy L.G."/>
            <person name="Martin F."/>
            <person name="Kauserud H."/>
        </authorList>
    </citation>
    <scope>NUCLEOTIDE SEQUENCE</scope>
    <source>
        <strain evidence="12">CBHHK002</strain>
    </source>
</reference>
<comment type="similarity">
    <text evidence="9">Belongs to the glycosyl hydrolase 18 family.</text>
</comment>
<dbReference type="InterPro" id="IPR017853">
    <property type="entry name" value="GH"/>
</dbReference>
<keyword evidence="4" id="KW-0146">Chitin degradation</keyword>
<evidence type="ECO:0000256" key="7">
    <source>
        <dbReference type="ARBA" id="ARBA00023326"/>
    </source>
</evidence>
<dbReference type="GO" id="GO:0008843">
    <property type="term" value="F:endochitinase activity"/>
    <property type="evidence" value="ECO:0007669"/>
    <property type="project" value="UniProtKB-EC"/>
</dbReference>
<dbReference type="Gene3D" id="3.20.20.80">
    <property type="entry name" value="Glycosidases"/>
    <property type="match status" value="1"/>
</dbReference>
<evidence type="ECO:0000256" key="2">
    <source>
        <dbReference type="ARBA" id="ARBA00012729"/>
    </source>
</evidence>
<keyword evidence="6 8" id="KW-0326">Glycosidase</keyword>
<comment type="caution">
    <text evidence="12">The sequence shown here is derived from an EMBL/GenBank/DDBJ whole genome shotgun (WGS) entry which is preliminary data.</text>
</comment>
<dbReference type="InterPro" id="IPR001223">
    <property type="entry name" value="Glyco_hydro18_cat"/>
</dbReference>
<dbReference type="AlphaFoldDB" id="A0AAD6ZMP1"/>
<keyword evidence="3 8" id="KW-0378">Hydrolase</keyword>
<accession>A0AAD6ZMP1</accession>
<sequence length="291" mass="30517">MFRLSSSVFSALVLSAVVAFAYDPTRSDNLVVYWGQNSYGSDGQQTISNYCQDTCIDVIPIAFVDSFSGGIPDLNLANESSFPYSICNDNGVSGSCASLAAGIQACQAKGKLVTLSLGGGGTTTARFGSDAAAISFADTIWNDFLGGSSGAHRPFGAAVLDGVDLDIESGTNTGYAAFANRIRTLWAGASKPYYITAAPQCPFPDEWLGNALSTAWFDAVYVQFYNGNWNFATWNTWARGAPNPNVKVFIGAPASTTAANSSVEYVSASSLGSIALATRAGYSNFGGVMLW</sequence>
<dbReference type="EMBL" id="JARIHO010000037">
    <property type="protein sequence ID" value="KAJ7330321.1"/>
    <property type="molecule type" value="Genomic_DNA"/>
</dbReference>
<feature type="domain" description="GH18" evidence="11">
    <location>
        <begin position="28"/>
        <end position="291"/>
    </location>
</feature>
<keyword evidence="10" id="KW-0732">Signal</keyword>
<dbReference type="GO" id="GO:0005576">
    <property type="term" value="C:extracellular region"/>
    <property type="evidence" value="ECO:0007669"/>
    <property type="project" value="TreeGrafter"/>
</dbReference>
<dbReference type="InterPro" id="IPR050542">
    <property type="entry name" value="Glycosyl_Hydrlase18_Chitinase"/>
</dbReference>
<feature type="signal peptide" evidence="10">
    <location>
        <begin position="1"/>
        <end position="27"/>
    </location>
</feature>
<name>A0AAD6ZMP1_9AGAR</name>
<dbReference type="Pfam" id="PF00704">
    <property type="entry name" value="Glyco_hydro_18"/>
    <property type="match status" value="1"/>
</dbReference>
<evidence type="ECO:0000313" key="13">
    <source>
        <dbReference type="Proteomes" id="UP001218218"/>
    </source>
</evidence>
<keyword evidence="13" id="KW-1185">Reference proteome</keyword>
<dbReference type="SUPFAM" id="SSF51445">
    <property type="entry name" value="(Trans)glycosidases"/>
    <property type="match status" value="1"/>
</dbReference>
<evidence type="ECO:0000256" key="5">
    <source>
        <dbReference type="ARBA" id="ARBA00023277"/>
    </source>
</evidence>
<evidence type="ECO:0000259" key="11">
    <source>
        <dbReference type="PROSITE" id="PS51910"/>
    </source>
</evidence>
<evidence type="ECO:0000256" key="3">
    <source>
        <dbReference type="ARBA" id="ARBA00022801"/>
    </source>
</evidence>